<dbReference type="Proteomes" id="UP001162156">
    <property type="component" value="Unassembled WGS sequence"/>
</dbReference>
<evidence type="ECO:0008006" key="3">
    <source>
        <dbReference type="Google" id="ProtNLM"/>
    </source>
</evidence>
<name>A0AAV8WSR2_9CUCU</name>
<proteinExistence type="predicted"/>
<evidence type="ECO:0000313" key="2">
    <source>
        <dbReference type="Proteomes" id="UP001162156"/>
    </source>
</evidence>
<reference evidence="1" key="1">
    <citation type="journal article" date="2023" name="Insect Mol. Biol.">
        <title>Genome sequencing provides insights into the evolution of gene families encoding plant cell wall-degrading enzymes in longhorned beetles.</title>
        <authorList>
            <person name="Shin N.R."/>
            <person name="Okamura Y."/>
            <person name="Kirsch R."/>
            <person name="Pauchet Y."/>
        </authorList>
    </citation>
    <scope>NUCLEOTIDE SEQUENCE</scope>
    <source>
        <strain evidence="1">RBIC_L_NR</strain>
    </source>
</reference>
<organism evidence="1 2">
    <name type="scientific">Rhamnusium bicolor</name>
    <dbReference type="NCBI Taxonomy" id="1586634"/>
    <lineage>
        <taxon>Eukaryota</taxon>
        <taxon>Metazoa</taxon>
        <taxon>Ecdysozoa</taxon>
        <taxon>Arthropoda</taxon>
        <taxon>Hexapoda</taxon>
        <taxon>Insecta</taxon>
        <taxon>Pterygota</taxon>
        <taxon>Neoptera</taxon>
        <taxon>Endopterygota</taxon>
        <taxon>Coleoptera</taxon>
        <taxon>Polyphaga</taxon>
        <taxon>Cucujiformia</taxon>
        <taxon>Chrysomeloidea</taxon>
        <taxon>Cerambycidae</taxon>
        <taxon>Lepturinae</taxon>
        <taxon>Rhagiini</taxon>
        <taxon>Rhamnusium</taxon>
    </lineage>
</organism>
<dbReference type="EMBL" id="JANEYF010004948">
    <property type="protein sequence ID" value="KAJ8929612.1"/>
    <property type="molecule type" value="Genomic_DNA"/>
</dbReference>
<dbReference type="PANTHER" id="PTHR33480:SF1">
    <property type="entry name" value="TYR RECOMBINASE DOMAIN-CONTAINING PROTEIN"/>
    <property type="match status" value="1"/>
</dbReference>
<gene>
    <name evidence="1" type="ORF">NQ314_017689</name>
</gene>
<accession>A0AAV8WSR2</accession>
<dbReference type="PANTHER" id="PTHR33480">
    <property type="entry name" value="SET DOMAIN-CONTAINING PROTEIN-RELATED"/>
    <property type="match status" value="1"/>
</dbReference>
<sequence>MTARKCGAENLTSTKFRKHIATNLQLLCMEENEMEQIATFIGHTKKTHAEFYRWVIKFLNSNILGPLIFRNLYYMAATT</sequence>
<dbReference type="AlphaFoldDB" id="A0AAV8WSR2"/>
<evidence type="ECO:0000313" key="1">
    <source>
        <dbReference type="EMBL" id="KAJ8929612.1"/>
    </source>
</evidence>
<keyword evidence="2" id="KW-1185">Reference proteome</keyword>
<comment type="caution">
    <text evidence="1">The sequence shown here is derived from an EMBL/GenBank/DDBJ whole genome shotgun (WGS) entry which is preliminary data.</text>
</comment>
<protein>
    <recommendedName>
        <fullName evidence="3">Transposase</fullName>
    </recommendedName>
</protein>